<dbReference type="GO" id="GO:0006508">
    <property type="term" value="P:proteolysis"/>
    <property type="evidence" value="ECO:0007669"/>
    <property type="project" value="UniProtKB-KW"/>
</dbReference>
<dbReference type="Proteomes" id="UP000291088">
    <property type="component" value="Unassembled WGS sequence"/>
</dbReference>
<reference evidence="3 4" key="1">
    <citation type="submission" date="2019-01" db="EMBL/GenBank/DDBJ databases">
        <authorList>
            <person name="Deng T."/>
        </authorList>
    </citation>
    <scope>NUCLEOTIDE SEQUENCE [LARGE SCALE GENOMIC DNA]</scope>
    <source>
        <strain evidence="3 4">F8825</strain>
    </source>
</reference>
<keyword evidence="2" id="KW-0732">Signal</keyword>
<sequence length="316" mass="34448">MHYRNFKSAAACCLLLTAPTAALAEDTLFSSSDGSFVIFGGVGLANVKADEFVYNNGKKLSELNWQSKGITLFTIGADAQLDKNWSVRGDFNVGTGGDGHMVDYDWMSATHDEWSDRSTHPDTQLDHYFSGSLEVDRAVYSDDSTNLAVGLGFRYTDVKWTAYGGSYIYSSGDPLFRDLTGTFTPGEKGISYQQQIPIGFLSVNGEHKVGKFTISGGLEGGLSFGIEDIDDHWQRDLRFYDSMKAAPMLGAKVSVDYALTESASLYVSGAYQQVFHAYGDMKYYDTTTDTLVGSEQDAAGATFQSMSVSFGLKGTF</sequence>
<dbReference type="EMBL" id="SDVB01000170">
    <property type="protein sequence ID" value="RYC17734.1"/>
    <property type="molecule type" value="Genomic_DNA"/>
</dbReference>
<dbReference type="AlphaFoldDB" id="A0A4V1RRV1"/>
<dbReference type="RefSeq" id="WP_129331314.1">
    <property type="nucleotide sequence ID" value="NZ_SDVB01000170.1"/>
</dbReference>
<accession>A0A4V1RRV1</accession>
<dbReference type="SUPFAM" id="SSF69917">
    <property type="entry name" value="OMPT-like"/>
    <property type="match status" value="1"/>
</dbReference>
<evidence type="ECO:0000256" key="1">
    <source>
        <dbReference type="PIRSR" id="PIRSR001522-1"/>
    </source>
</evidence>
<feature type="active site" evidence="1">
    <location>
        <position position="230"/>
    </location>
</feature>
<dbReference type="PIRSF" id="PIRSF001522">
    <property type="entry name" value="Peptidase_A26"/>
    <property type="match status" value="1"/>
</dbReference>
<keyword evidence="3" id="KW-0645">Protease</keyword>
<dbReference type="OrthoDB" id="5464981at2"/>
<evidence type="ECO:0000256" key="2">
    <source>
        <dbReference type="SAM" id="SignalP"/>
    </source>
</evidence>
<dbReference type="PRINTS" id="PR00482">
    <property type="entry name" value="OMPTIN"/>
</dbReference>
<dbReference type="InterPro" id="IPR053724">
    <property type="entry name" value="OMP_A26_sf"/>
</dbReference>
<feature type="active site" evidence="1">
    <location>
        <position position="105"/>
    </location>
</feature>
<comment type="caution">
    <text evidence="3">The sequence shown here is derived from an EMBL/GenBank/DDBJ whole genome shotgun (WGS) entry which is preliminary data.</text>
</comment>
<dbReference type="GO" id="GO:0009279">
    <property type="term" value="C:cell outer membrane"/>
    <property type="evidence" value="ECO:0007669"/>
    <property type="project" value="InterPro"/>
</dbReference>
<dbReference type="InterPro" id="IPR000036">
    <property type="entry name" value="Peptidase_A26_omptin"/>
</dbReference>
<feature type="active site" evidence="1">
    <location>
        <position position="103"/>
    </location>
</feature>
<dbReference type="GO" id="GO:0004190">
    <property type="term" value="F:aspartic-type endopeptidase activity"/>
    <property type="evidence" value="ECO:0007669"/>
    <property type="project" value="InterPro"/>
</dbReference>
<gene>
    <name evidence="3" type="ORF">EUU22_07110</name>
</gene>
<dbReference type="InterPro" id="IPR020080">
    <property type="entry name" value="OM_adhesin/peptidase_omptin"/>
</dbReference>
<evidence type="ECO:0000313" key="4">
    <source>
        <dbReference type="Proteomes" id="UP000291088"/>
    </source>
</evidence>
<proteinExistence type="predicted"/>
<organism evidence="3 4">
    <name type="scientific">Ciceribacter ferrooxidans</name>
    <dbReference type="NCBI Taxonomy" id="2509717"/>
    <lineage>
        <taxon>Bacteria</taxon>
        <taxon>Pseudomonadati</taxon>
        <taxon>Pseudomonadota</taxon>
        <taxon>Alphaproteobacteria</taxon>
        <taxon>Hyphomicrobiales</taxon>
        <taxon>Rhizobiaceae</taxon>
        <taxon>Ciceribacter</taxon>
    </lineage>
</organism>
<feature type="chain" id="PRO_5020840212" evidence="2">
    <location>
        <begin position="25"/>
        <end position="316"/>
    </location>
</feature>
<feature type="signal peptide" evidence="2">
    <location>
        <begin position="1"/>
        <end position="24"/>
    </location>
</feature>
<dbReference type="Pfam" id="PF01278">
    <property type="entry name" value="Omptin"/>
    <property type="match status" value="1"/>
</dbReference>
<keyword evidence="4" id="KW-1185">Reference proteome</keyword>
<name>A0A4V1RRV1_9HYPH</name>
<dbReference type="Gene3D" id="2.40.128.90">
    <property type="entry name" value="OMPT-like"/>
    <property type="match status" value="1"/>
</dbReference>
<protein>
    <submittedName>
        <fullName evidence="3">Omptin family outer membrane protease</fullName>
    </submittedName>
</protein>
<feature type="active site" evidence="1">
    <location>
        <position position="232"/>
    </location>
</feature>
<evidence type="ECO:0000313" key="3">
    <source>
        <dbReference type="EMBL" id="RYC17734.1"/>
    </source>
</evidence>
<keyword evidence="3" id="KW-0378">Hydrolase</keyword>